<sequence length="182" mass="19901">MLQYSVHPAPRFIRTHLNRLLPSWSLPVLSVVVVLQLCQFAFLERTVETEIYKNEFRQQFLEFGSQIIAQLGTMGYLADMFDPRTGFPMTSPPGQVRLSDVKVVGATLGYTIDRSGQCAAIVHPTWGKAVYPSTLVSSAQPDVVAAIVANIAANSTHWNIQPVAGASDPTVEGQSFPDTKPV</sequence>
<evidence type="ECO:0000313" key="2">
    <source>
        <dbReference type="EMBL" id="NHC37769.1"/>
    </source>
</evidence>
<keyword evidence="1" id="KW-0472">Membrane</keyword>
<dbReference type="InterPro" id="IPR019362">
    <property type="entry name" value="MMADHC"/>
</dbReference>
<protein>
    <submittedName>
        <fullName evidence="2">Methylmalonic aciduria and homocystinuria type D protein</fullName>
    </submittedName>
</protein>
<evidence type="ECO:0000313" key="3">
    <source>
        <dbReference type="Proteomes" id="UP000031532"/>
    </source>
</evidence>
<feature type="transmembrane region" description="Helical" evidence="1">
    <location>
        <begin position="24"/>
        <end position="43"/>
    </location>
</feature>
<accession>A0A9X5I7L4</accession>
<dbReference type="PANTHER" id="PTHR13192">
    <property type="entry name" value="MY011 PROTEIN"/>
    <property type="match status" value="1"/>
</dbReference>
<comment type="caution">
    <text evidence="2">The sequence shown here is derived from an EMBL/GenBank/DDBJ whole genome shotgun (WGS) entry which is preliminary data.</text>
</comment>
<dbReference type="GO" id="GO:0009235">
    <property type="term" value="P:cobalamin metabolic process"/>
    <property type="evidence" value="ECO:0007669"/>
    <property type="project" value="InterPro"/>
</dbReference>
<keyword evidence="1" id="KW-1133">Transmembrane helix</keyword>
<dbReference type="Pfam" id="PF10229">
    <property type="entry name" value="MMADHC"/>
    <property type="match status" value="1"/>
</dbReference>
<dbReference type="OrthoDB" id="428535at2"/>
<name>A0A9X5I7L4_9CYAN</name>
<dbReference type="EMBL" id="JTJC03000011">
    <property type="protein sequence ID" value="NHC37769.1"/>
    <property type="molecule type" value="Genomic_DNA"/>
</dbReference>
<proteinExistence type="predicted"/>
<reference evidence="2 3" key="1">
    <citation type="journal article" date="2015" name="Genome Announc.">
        <title>Draft Genome Sequence of the Terrestrial Cyanobacterium Scytonema millei VB511283, Isolated from Eastern India.</title>
        <authorList>
            <person name="Sen D."/>
            <person name="Chandrababunaidu M.M."/>
            <person name="Singh D."/>
            <person name="Sanghi N."/>
            <person name="Ghorai A."/>
            <person name="Mishra G.P."/>
            <person name="Madduluri M."/>
            <person name="Adhikary S.P."/>
            <person name="Tripathy S."/>
        </authorList>
    </citation>
    <scope>NUCLEOTIDE SEQUENCE [LARGE SCALE GENOMIC DNA]</scope>
    <source>
        <strain evidence="2 3">VB511283</strain>
    </source>
</reference>
<dbReference type="PANTHER" id="PTHR13192:SF3">
    <property type="entry name" value="COBALAMIN TRAFFICKING PROTEIN CBLD"/>
    <property type="match status" value="1"/>
</dbReference>
<keyword evidence="1" id="KW-0812">Transmembrane</keyword>
<keyword evidence="3" id="KW-1185">Reference proteome</keyword>
<dbReference type="RefSeq" id="WP_132867522.1">
    <property type="nucleotide sequence ID" value="NZ_JTJC03000011.1"/>
</dbReference>
<dbReference type="Proteomes" id="UP000031532">
    <property type="component" value="Unassembled WGS sequence"/>
</dbReference>
<organism evidence="2 3">
    <name type="scientific">Scytonema millei VB511283</name>
    <dbReference type="NCBI Taxonomy" id="1245923"/>
    <lineage>
        <taxon>Bacteria</taxon>
        <taxon>Bacillati</taxon>
        <taxon>Cyanobacteriota</taxon>
        <taxon>Cyanophyceae</taxon>
        <taxon>Nostocales</taxon>
        <taxon>Scytonemataceae</taxon>
        <taxon>Scytonema</taxon>
    </lineage>
</organism>
<gene>
    <name evidence="2" type="ORF">QH73_0024545</name>
</gene>
<evidence type="ECO:0000256" key="1">
    <source>
        <dbReference type="SAM" id="Phobius"/>
    </source>
</evidence>
<dbReference type="AlphaFoldDB" id="A0A9X5I7L4"/>